<dbReference type="EMBL" id="JAMYWD010000005">
    <property type="protein sequence ID" value="KAJ4972261.1"/>
    <property type="molecule type" value="Genomic_DNA"/>
</dbReference>
<protein>
    <submittedName>
        <fullName evidence="1">Uncharacterized protein</fullName>
    </submittedName>
</protein>
<dbReference type="Proteomes" id="UP001141806">
    <property type="component" value="Unassembled WGS sequence"/>
</dbReference>
<evidence type="ECO:0000313" key="1">
    <source>
        <dbReference type="EMBL" id="KAJ4972261.1"/>
    </source>
</evidence>
<accession>A0A9Q0KL80</accession>
<gene>
    <name evidence="1" type="ORF">NE237_005360</name>
</gene>
<organism evidence="1 2">
    <name type="scientific">Protea cynaroides</name>
    <dbReference type="NCBI Taxonomy" id="273540"/>
    <lineage>
        <taxon>Eukaryota</taxon>
        <taxon>Viridiplantae</taxon>
        <taxon>Streptophyta</taxon>
        <taxon>Embryophyta</taxon>
        <taxon>Tracheophyta</taxon>
        <taxon>Spermatophyta</taxon>
        <taxon>Magnoliopsida</taxon>
        <taxon>Proteales</taxon>
        <taxon>Proteaceae</taxon>
        <taxon>Protea</taxon>
    </lineage>
</organism>
<reference evidence="1" key="1">
    <citation type="journal article" date="2023" name="Plant J.">
        <title>The genome of the king protea, Protea cynaroides.</title>
        <authorList>
            <person name="Chang J."/>
            <person name="Duong T.A."/>
            <person name="Schoeman C."/>
            <person name="Ma X."/>
            <person name="Roodt D."/>
            <person name="Barker N."/>
            <person name="Li Z."/>
            <person name="Van de Peer Y."/>
            <person name="Mizrachi E."/>
        </authorList>
    </citation>
    <scope>NUCLEOTIDE SEQUENCE</scope>
    <source>
        <tissue evidence="1">Young leaves</tissue>
    </source>
</reference>
<name>A0A9Q0KL80_9MAGN</name>
<dbReference type="AlphaFoldDB" id="A0A9Q0KL80"/>
<proteinExistence type="predicted"/>
<keyword evidence="2" id="KW-1185">Reference proteome</keyword>
<evidence type="ECO:0000313" key="2">
    <source>
        <dbReference type="Proteomes" id="UP001141806"/>
    </source>
</evidence>
<sequence>MQLTANAKKTVQQVNISNDRCINIFQHQTDDTYHRMGALNSKKLYSICRHSFTGTPFGDELLLRALGFARAILLCWVLGRCVLPTACKPSALGRGRGVGNQGYGRG</sequence>
<comment type="caution">
    <text evidence="1">The sequence shown here is derived from an EMBL/GenBank/DDBJ whole genome shotgun (WGS) entry which is preliminary data.</text>
</comment>